<proteinExistence type="inferred from homology"/>
<protein>
    <recommendedName>
        <fullName evidence="3">S-methyl-5-thioribose kinase</fullName>
        <ecNumber evidence="3">2.7.1.100</ecNumber>
    </recommendedName>
</protein>
<accession>A0A1J5JLA0</accession>
<dbReference type="Gene3D" id="3.90.1200.10">
    <property type="match status" value="1"/>
</dbReference>
<dbReference type="PIRSF" id="PIRSF031134">
    <property type="entry name" value="MTRK"/>
    <property type="match status" value="1"/>
</dbReference>
<keyword evidence="4 9" id="KW-0808">Transferase</keyword>
<keyword evidence="6 9" id="KW-0418">Kinase</keyword>
<organism evidence="9 10">
    <name type="scientific">Neomoorella thermoacetica</name>
    <name type="common">Clostridium thermoaceticum</name>
    <dbReference type="NCBI Taxonomy" id="1525"/>
    <lineage>
        <taxon>Bacteria</taxon>
        <taxon>Bacillati</taxon>
        <taxon>Bacillota</taxon>
        <taxon>Clostridia</taxon>
        <taxon>Neomoorellales</taxon>
        <taxon>Neomoorellaceae</taxon>
        <taxon>Neomoorella</taxon>
    </lineage>
</organism>
<dbReference type="GO" id="GO:0046522">
    <property type="term" value="F:S-methyl-5-thioribose kinase activity"/>
    <property type="evidence" value="ECO:0007669"/>
    <property type="project" value="UniProtKB-EC"/>
</dbReference>
<comment type="similarity">
    <text evidence="1">Belongs to the methylthioribose kinase family.</text>
</comment>
<dbReference type="InterPro" id="IPR009212">
    <property type="entry name" value="Methylthioribose_kinase"/>
</dbReference>
<dbReference type="EMBL" id="MIHH01000002">
    <property type="protein sequence ID" value="OIQ09901.1"/>
    <property type="molecule type" value="Genomic_DNA"/>
</dbReference>
<dbReference type="SUPFAM" id="SSF56112">
    <property type="entry name" value="Protein kinase-like (PK-like)"/>
    <property type="match status" value="1"/>
</dbReference>
<dbReference type="Gene3D" id="3.30.200.20">
    <property type="entry name" value="Phosphorylase Kinase, domain 1"/>
    <property type="match status" value="1"/>
</dbReference>
<evidence type="ECO:0000256" key="6">
    <source>
        <dbReference type="ARBA" id="ARBA00022777"/>
    </source>
</evidence>
<dbReference type="GO" id="GO:0005524">
    <property type="term" value="F:ATP binding"/>
    <property type="evidence" value="ECO:0007669"/>
    <property type="project" value="UniProtKB-KW"/>
</dbReference>
<evidence type="ECO:0000256" key="3">
    <source>
        <dbReference type="ARBA" id="ARBA00012128"/>
    </source>
</evidence>
<dbReference type="RefSeq" id="WP_071520524.1">
    <property type="nucleotide sequence ID" value="NZ_MIHH01000002.1"/>
</dbReference>
<comment type="subunit">
    <text evidence="2">Homodimer.</text>
</comment>
<dbReference type="PANTHER" id="PTHR34273:SF2">
    <property type="entry name" value="METHYLTHIORIBOSE KINASE"/>
    <property type="match status" value="1"/>
</dbReference>
<dbReference type="InterPro" id="IPR011009">
    <property type="entry name" value="Kinase-like_dom_sf"/>
</dbReference>
<keyword evidence="5" id="KW-0547">Nucleotide-binding</keyword>
<evidence type="ECO:0000313" key="10">
    <source>
        <dbReference type="Proteomes" id="UP000182743"/>
    </source>
</evidence>
<evidence type="ECO:0000256" key="5">
    <source>
        <dbReference type="ARBA" id="ARBA00022741"/>
    </source>
</evidence>
<dbReference type="NCBIfam" id="TIGR01767">
    <property type="entry name" value="MTRK"/>
    <property type="match status" value="1"/>
</dbReference>
<evidence type="ECO:0000256" key="4">
    <source>
        <dbReference type="ARBA" id="ARBA00022679"/>
    </source>
</evidence>
<evidence type="ECO:0000256" key="1">
    <source>
        <dbReference type="ARBA" id="ARBA00010165"/>
    </source>
</evidence>
<name>A0A1J5JLA0_NEOTH</name>
<dbReference type="AlphaFoldDB" id="A0A1J5JLA0"/>
<dbReference type="EC" id="2.7.1.100" evidence="3"/>
<dbReference type="InterPro" id="IPR002575">
    <property type="entry name" value="Aminoglycoside_PTrfase"/>
</dbReference>
<dbReference type="PANTHER" id="PTHR34273">
    <property type="entry name" value="METHYLTHIORIBOSE KINASE"/>
    <property type="match status" value="1"/>
</dbReference>
<feature type="domain" description="Aminoglycoside phosphotransferase" evidence="8">
    <location>
        <begin position="114"/>
        <end position="307"/>
    </location>
</feature>
<comment type="caution">
    <text evidence="9">The sequence shown here is derived from an EMBL/GenBank/DDBJ whole genome shotgun (WGS) entry which is preliminary data.</text>
</comment>
<dbReference type="Proteomes" id="UP000182743">
    <property type="component" value="Unassembled WGS sequence"/>
</dbReference>
<evidence type="ECO:0000256" key="7">
    <source>
        <dbReference type="ARBA" id="ARBA00022840"/>
    </source>
</evidence>
<keyword evidence="7" id="KW-0067">ATP-binding</keyword>
<sequence>MGNFTEHIKVPEPDLSRYQPLNLETVITYVKQRPELQELFSPDEELVSSEVGDGNLNLVFRIQAKNDPARSIIIKQALPYVRLVGDSWPLSPDRAIIEGKALAIFSAICPDLTPKLYYTDYDMYLNIMEDLAPRIILRKGLIKRQHYPNFTKHIGRYLARTLGETSDLYLDPQLKKWNAAQFTNPQLCKITEDLVFTNPYIKDGNGNHFNPLIAKEVEVIQNDEELHAEMAELKDAFMSHGQALIHGDLHTGSIMVDAATTKVMDPEFAFYGPAGFDIGAVIGNLFLNYASHEGHTLDPGERREYQQYLLDLAKGVWENFVAEFQFVWEKQDPVQRPDAYRERYMLKLIQDTAGFGGAKMMRRIIGLAHVEDLESIADPEKRAVAEKLGLAIGRRLVKERSHFSSISDIINVVLTSRPEVF</sequence>
<evidence type="ECO:0000259" key="8">
    <source>
        <dbReference type="Pfam" id="PF01636"/>
    </source>
</evidence>
<dbReference type="Pfam" id="PF01636">
    <property type="entry name" value="APH"/>
    <property type="match status" value="1"/>
</dbReference>
<dbReference type="GO" id="GO:0009086">
    <property type="term" value="P:methionine biosynthetic process"/>
    <property type="evidence" value="ECO:0007669"/>
    <property type="project" value="InterPro"/>
</dbReference>
<reference evidence="9 10" key="1">
    <citation type="submission" date="2016-08" db="EMBL/GenBank/DDBJ databases">
        <title>Genome-based comparison of Moorella thermoacetic strains.</title>
        <authorList>
            <person name="Poehlein A."/>
            <person name="Bengelsdorf F.R."/>
            <person name="Esser C."/>
            <person name="Duerre P."/>
            <person name="Daniel R."/>
        </authorList>
    </citation>
    <scope>NUCLEOTIDE SEQUENCE [LARGE SCALE GENOMIC DNA]</scope>
    <source>
        <strain evidence="9 10">DSM 11768</strain>
    </source>
</reference>
<evidence type="ECO:0000313" key="9">
    <source>
        <dbReference type="EMBL" id="OIQ09901.1"/>
    </source>
</evidence>
<evidence type="ECO:0000256" key="2">
    <source>
        <dbReference type="ARBA" id="ARBA00011738"/>
    </source>
</evidence>
<gene>
    <name evidence="9" type="primary">mtnK</name>
    <name evidence="9" type="ORF">MOOR_07430</name>
</gene>